<proteinExistence type="predicted"/>
<protein>
    <submittedName>
        <fullName evidence="1">Uncharacterized protein</fullName>
    </submittedName>
</protein>
<evidence type="ECO:0000313" key="2">
    <source>
        <dbReference type="Proteomes" id="UP000030121"/>
    </source>
</evidence>
<dbReference type="Proteomes" id="UP000030121">
    <property type="component" value="Unassembled WGS sequence"/>
</dbReference>
<evidence type="ECO:0000313" key="1">
    <source>
        <dbReference type="EMBL" id="KGO84728.1"/>
    </source>
</evidence>
<reference evidence="1 2" key="1">
    <citation type="submission" date="2013-09" db="EMBL/GenBank/DDBJ databases">
        <authorList>
            <person name="Zeng Z."/>
            <person name="Chen C."/>
        </authorList>
    </citation>
    <scope>NUCLEOTIDE SEQUENCE [LARGE SCALE GENOMIC DNA]</scope>
    <source>
        <strain evidence="1 2">GH29-5</strain>
    </source>
</reference>
<sequence>MWSDRYYYLNIYYDENLSESFDMEKLVTFLMSITELKQNSNYLFANNQGFPFTEILLLNAKNIDSWSENNFAKTKVNLLAIVCEKGNDENFQKLKMMFIKIANFLSWQLVDEETDDGIENFIIWESKR</sequence>
<dbReference type="EMBL" id="JRLW01000070">
    <property type="protein sequence ID" value="KGO84728.1"/>
    <property type="molecule type" value="Genomic_DNA"/>
</dbReference>
<comment type="caution">
    <text evidence="1">The sequence shown here is derived from an EMBL/GenBank/DDBJ whole genome shotgun (WGS) entry which is preliminary data.</text>
</comment>
<accession>A0A0A2LZV6</accession>
<keyword evidence="2" id="KW-1185">Reference proteome</keyword>
<dbReference type="eggNOG" id="ENOG5033NEM">
    <property type="taxonomic scope" value="Bacteria"/>
</dbReference>
<dbReference type="AlphaFoldDB" id="A0A0A2LZV6"/>
<name>A0A0A2LZV6_9FLAO</name>
<gene>
    <name evidence="1" type="ORF">Q764_14355</name>
</gene>
<organism evidence="1 2">
    <name type="scientific">Flavobacterium suncheonense GH29-5 = DSM 17707</name>
    <dbReference type="NCBI Taxonomy" id="1121899"/>
    <lineage>
        <taxon>Bacteria</taxon>
        <taxon>Pseudomonadati</taxon>
        <taxon>Bacteroidota</taxon>
        <taxon>Flavobacteriia</taxon>
        <taxon>Flavobacteriales</taxon>
        <taxon>Flavobacteriaceae</taxon>
        <taxon>Flavobacterium</taxon>
    </lineage>
</organism>